<dbReference type="EMBL" id="MVCE01000003">
    <property type="protein sequence ID" value="PGF33872.1"/>
    <property type="molecule type" value="Genomic_DNA"/>
</dbReference>
<gene>
    <name evidence="2" type="ORF">B1B09_08165</name>
</gene>
<sequence length="56" mass="5526">MTFTKKLSALAIAGTMAITGASIATVPAVAADKAPAPATATVQSKLITGYTTSTDQ</sequence>
<evidence type="ECO:0000313" key="2">
    <source>
        <dbReference type="EMBL" id="PGF33872.1"/>
    </source>
</evidence>
<feature type="signal peptide" evidence="1">
    <location>
        <begin position="1"/>
        <end position="24"/>
    </location>
</feature>
<protein>
    <submittedName>
        <fullName evidence="2">Exo-alpha-sialidase</fullName>
    </submittedName>
</protein>
<name>A0AA44QHH7_CUTAC</name>
<dbReference type="Proteomes" id="UP000226191">
    <property type="component" value="Unassembled WGS sequence"/>
</dbReference>
<dbReference type="AlphaFoldDB" id="A0AA44QHH7"/>
<evidence type="ECO:0000256" key="1">
    <source>
        <dbReference type="SAM" id="SignalP"/>
    </source>
</evidence>
<organism evidence="2 3">
    <name type="scientific">Cutibacterium acnes</name>
    <name type="common">Propionibacterium acnes</name>
    <dbReference type="NCBI Taxonomy" id="1747"/>
    <lineage>
        <taxon>Bacteria</taxon>
        <taxon>Bacillati</taxon>
        <taxon>Actinomycetota</taxon>
        <taxon>Actinomycetes</taxon>
        <taxon>Propionibacteriales</taxon>
        <taxon>Propionibacteriaceae</taxon>
        <taxon>Cutibacterium</taxon>
    </lineage>
</organism>
<dbReference type="OMA" id="MHETINE"/>
<comment type="caution">
    <text evidence="2">The sequence shown here is derived from an EMBL/GenBank/DDBJ whole genome shotgun (WGS) entry which is preliminary data.</text>
</comment>
<feature type="chain" id="PRO_5041229450" evidence="1">
    <location>
        <begin position="25"/>
        <end position="56"/>
    </location>
</feature>
<evidence type="ECO:0000313" key="3">
    <source>
        <dbReference type="Proteomes" id="UP000226191"/>
    </source>
</evidence>
<reference evidence="2 3" key="1">
    <citation type="submission" date="2017-02" db="EMBL/GenBank/DDBJ databases">
        <title>Prevalence of linear plasmids in Cutibacterium acnes isolates obtained from cancerous prostatic tissue.</title>
        <authorList>
            <person name="Davidsson S."/>
            <person name="Bruggemann H."/>
        </authorList>
    </citation>
    <scope>NUCLEOTIDE SEQUENCE [LARGE SCALE GENOMIC DNA]</scope>
    <source>
        <strain evidence="2 3">11-78</strain>
    </source>
</reference>
<accession>A0AA44QHH7</accession>
<proteinExistence type="predicted"/>
<dbReference type="RefSeq" id="WP_002516172.1">
    <property type="nucleotide sequence ID" value="NZ_AP019664.1"/>
</dbReference>
<keyword evidence="1" id="KW-0732">Signal</keyword>